<dbReference type="EMBL" id="SRLO01004602">
    <property type="protein sequence ID" value="TNN30340.1"/>
    <property type="molecule type" value="Genomic_DNA"/>
</dbReference>
<feature type="compositionally biased region" description="Low complexity" evidence="1">
    <location>
        <begin position="193"/>
        <end position="204"/>
    </location>
</feature>
<reference evidence="2 3" key="1">
    <citation type="submission" date="2019-03" db="EMBL/GenBank/DDBJ databases">
        <title>First draft genome of Liparis tanakae, snailfish: a comprehensive survey of snailfish specific genes.</title>
        <authorList>
            <person name="Kim W."/>
            <person name="Song I."/>
            <person name="Jeong J.-H."/>
            <person name="Kim D."/>
            <person name="Kim S."/>
            <person name="Ryu S."/>
            <person name="Song J.Y."/>
            <person name="Lee S.K."/>
        </authorList>
    </citation>
    <scope>NUCLEOTIDE SEQUENCE [LARGE SCALE GENOMIC DNA]</scope>
    <source>
        <tissue evidence="2">Muscle</tissue>
    </source>
</reference>
<dbReference type="Proteomes" id="UP000314294">
    <property type="component" value="Unassembled WGS sequence"/>
</dbReference>
<dbReference type="AlphaFoldDB" id="A0A4Z2EP28"/>
<sequence length="213" mass="24674">MALALERVYPFDEFIREDTRCGRAATRPQSDPGDDSFGFPASSSGPPPPSGSAAPLHHCLGSNPHAGDARANTAEHFRDNSTLQEYWNYGKKKKNKKNKKKNKNKKKRKKNKNKKKRKKNKNKNKNKKNKKKNKNKKKRKKNKNKNKNKKNTRKKGNRKTRKGNRKTRKGNRKTRKGNRKTRKGMRVYEVRSMKSSSCRISSMKQTLTSCSWS</sequence>
<protein>
    <submittedName>
        <fullName evidence="2">Uncharacterized protein</fullName>
    </submittedName>
</protein>
<accession>A0A4Z2EP28</accession>
<evidence type="ECO:0000313" key="3">
    <source>
        <dbReference type="Proteomes" id="UP000314294"/>
    </source>
</evidence>
<evidence type="ECO:0000313" key="2">
    <source>
        <dbReference type="EMBL" id="TNN30340.1"/>
    </source>
</evidence>
<organism evidence="2 3">
    <name type="scientific">Liparis tanakae</name>
    <name type="common">Tanaka's snailfish</name>
    <dbReference type="NCBI Taxonomy" id="230148"/>
    <lineage>
        <taxon>Eukaryota</taxon>
        <taxon>Metazoa</taxon>
        <taxon>Chordata</taxon>
        <taxon>Craniata</taxon>
        <taxon>Vertebrata</taxon>
        <taxon>Euteleostomi</taxon>
        <taxon>Actinopterygii</taxon>
        <taxon>Neopterygii</taxon>
        <taxon>Teleostei</taxon>
        <taxon>Neoteleostei</taxon>
        <taxon>Acanthomorphata</taxon>
        <taxon>Eupercaria</taxon>
        <taxon>Perciformes</taxon>
        <taxon>Cottioidei</taxon>
        <taxon>Cottales</taxon>
        <taxon>Liparidae</taxon>
        <taxon>Liparis</taxon>
    </lineage>
</organism>
<name>A0A4Z2EP28_9TELE</name>
<feature type="region of interest" description="Disordered" evidence="1">
    <location>
        <begin position="19"/>
        <end position="213"/>
    </location>
</feature>
<gene>
    <name evidence="2" type="ORF">EYF80_059508</name>
</gene>
<comment type="caution">
    <text evidence="2">The sequence shown here is derived from an EMBL/GenBank/DDBJ whole genome shotgun (WGS) entry which is preliminary data.</text>
</comment>
<keyword evidence="3" id="KW-1185">Reference proteome</keyword>
<feature type="compositionally biased region" description="Basic residues" evidence="1">
    <location>
        <begin position="90"/>
        <end position="185"/>
    </location>
</feature>
<evidence type="ECO:0000256" key="1">
    <source>
        <dbReference type="SAM" id="MobiDB-lite"/>
    </source>
</evidence>
<proteinExistence type="predicted"/>